<feature type="transmembrane region" description="Helical" evidence="5">
    <location>
        <begin position="198"/>
        <end position="214"/>
    </location>
</feature>
<feature type="transmembrane region" description="Helical" evidence="5">
    <location>
        <begin position="352"/>
        <end position="375"/>
    </location>
</feature>
<dbReference type="GO" id="GO:0016020">
    <property type="term" value="C:membrane"/>
    <property type="evidence" value="ECO:0007669"/>
    <property type="project" value="UniProtKB-SubCell"/>
</dbReference>
<dbReference type="InterPro" id="IPR051533">
    <property type="entry name" value="WaaL-like"/>
</dbReference>
<dbReference type="Gene3D" id="1.25.40.10">
    <property type="entry name" value="Tetratricopeptide repeat domain"/>
    <property type="match status" value="2"/>
</dbReference>
<accession>A0A1G2FHU0</accession>
<protein>
    <recommendedName>
        <fullName evidence="6">O-antigen ligase-related domain-containing protein</fullName>
    </recommendedName>
</protein>
<feature type="transmembrane region" description="Helical" evidence="5">
    <location>
        <begin position="171"/>
        <end position="191"/>
    </location>
</feature>
<evidence type="ECO:0000256" key="1">
    <source>
        <dbReference type="ARBA" id="ARBA00004141"/>
    </source>
</evidence>
<feature type="transmembrane region" description="Helical" evidence="5">
    <location>
        <begin position="104"/>
        <end position="121"/>
    </location>
</feature>
<keyword evidence="4 5" id="KW-0472">Membrane</keyword>
<feature type="transmembrane region" description="Helical" evidence="5">
    <location>
        <begin position="400"/>
        <end position="421"/>
    </location>
</feature>
<dbReference type="EMBL" id="MHNB01000015">
    <property type="protein sequence ID" value="OGZ37081.1"/>
    <property type="molecule type" value="Genomic_DNA"/>
</dbReference>
<feature type="transmembrane region" description="Helical" evidence="5">
    <location>
        <begin position="427"/>
        <end position="444"/>
    </location>
</feature>
<feature type="transmembrane region" description="Helical" evidence="5">
    <location>
        <begin position="133"/>
        <end position="151"/>
    </location>
</feature>
<feature type="transmembrane region" description="Helical" evidence="5">
    <location>
        <begin position="250"/>
        <end position="266"/>
    </location>
</feature>
<dbReference type="PANTHER" id="PTHR37422">
    <property type="entry name" value="TEICHURONIC ACID BIOSYNTHESIS PROTEIN TUAE"/>
    <property type="match status" value="1"/>
</dbReference>
<comment type="caution">
    <text evidence="7">The sequence shown here is derived from an EMBL/GenBank/DDBJ whole genome shotgun (WGS) entry which is preliminary data.</text>
</comment>
<keyword evidence="3 5" id="KW-1133">Transmembrane helix</keyword>
<dbReference type="InterPro" id="IPR011990">
    <property type="entry name" value="TPR-like_helical_dom_sf"/>
</dbReference>
<keyword evidence="2 5" id="KW-0812">Transmembrane</keyword>
<dbReference type="STRING" id="1801997.A3J64_01040"/>
<gene>
    <name evidence="7" type="ORF">A3J64_01040</name>
</gene>
<organism evidence="7 8">
    <name type="scientific">Candidatus Portnoybacteria bacterium RIFCSPHIGHO2_12_FULL_38_9</name>
    <dbReference type="NCBI Taxonomy" id="1801997"/>
    <lineage>
        <taxon>Bacteria</taxon>
        <taxon>Candidatus Portnoyibacteriota</taxon>
    </lineage>
</organism>
<evidence type="ECO:0000313" key="7">
    <source>
        <dbReference type="EMBL" id="OGZ37081.1"/>
    </source>
</evidence>
<dbReference type="InterPro" id="IPR007016">
    <property type="entry name" value="O-antigen_ligase-rel_domated"/>
</dbReference>
<sequence length="768" mass="89134">MKPEKILKYIIWAGLIGIAFIPLIVNGKYYFPFIVPKTLTFRIIIEVIFLAYLGLAALKKEYRPKFNLVLILFSLYIISVSISSLLAGSFYFSFWSNNERSEGLILLLHLLIYLIILSGFLSRLKDWLIIFEAYFFGSILLSLYGLGQFLHLKWIIASSDADRLAATVGNAGYVAGYLIFNIFFGLILFLFRKNKYLRLYYLSGILLEIFIVLNTLTRGAILSLAFSILVFIGYLVFFRLKNYKLVRNSSLVLLLLGILFIGFVFLNREANWVQENQVLERIVSISPKATTAQNRLLAWQSAYAGFKEKPLLGYGYENYYQVFDKYFKPKIYRRAGSVVWFDRAHNIIFDRLISGGLVGLFLYLAALFLPLIYFWKRFRNWIASQKENAGFFTAGKKNSYLIPVIFTLIILAYFFQNFFIFEAMVTYIPLFLILAFLSQFCPCFGEKFFQSKKPYLVSLTIGAILFLPVLFSVNIKPALANREMIKAMIKFQEGKFQESYNQFISVLEKNTLGNQEYRQHFGELVMTLIDQRAADESFLRQAALRGEQEFDKQIAERPESSRNYMMFMRFLNKTYQFNVERLDQALKLGEKIKELSPTRPQLYYEIAYSHFYLGKYFESLGQKEKAEQMFSQSSAEMKKAIDLQDQVIESYLNMITILLAVNQDEKAQSYLDKMDELGLNYHTEESLARLADSAVRAKEYQWTKKFYQELTMLIPEKPEPWINLALSHAFLGENDQAIAAAQKIKEFGGEYARQADLFVQDVLDGKFK</sequence>
<dbReference type="AlphaFoldDB" id="A0A1G2FHU0"/>
<evidence type="ECO:0000256" key="5">
    <source>
        <dbReference type="SAM" id="Phobius"/>
    </source>
</evidence>
<comment type="subcellular location">
    <subcellularLocation>
        <location evidence="1">Membrane</location>
        <topology evidence="1">Multi-pass membrane protein</topology>
    </subcellularLocation>
</comment>
<evidence type="ECO:0000256" key="4">
    <source>
        <dbReference type="ARBA" id="ARBA00023136"/>
    </source>
</evidence>
<evidence type="ECO:0000256" key="2">
    <source>
        <dbReference type="ARBA" id="ARBA00022692"/>
    </source>
</evidence>
<evidence type="ECO:0000256" key="3">
    <source>
        <dbReference type="ARBA" id="ARBA00022989"/>
    </source>
</evidence>
<dbReference type="PANTHER" id="PTHR37422:SF13">
    <property type="entry name" value="LIPOPOLYSACCHARIDE BIOSYNTHESIS PROTEIN PA4999-RELATED"/>
    <property type="match status" value="1"/>
</dbReference>
<feature type="transmembrane region" description="Helical" evidence="5">
    <location>
        <begin position="39"/>
        <end position="58"/>
    </location>
</feature>
<dbReference type="SUPFAM" id="SSF48452">
    <property type="entry name" value="TPR-like"/>
    <property type="match status" value="1"/>
</dbReference>
<reference evidence="7 8" key="1">
    <citation type="journal article" date="2016" name="Nat. Commun.">
        <title>Thousands of microbial genomes shed light on interconnected biogeochemical processes in an aquifer system.</title>
        <authorList>
            <person name="Anantharaman K."/>
            <person name="Brown C.T."/>
            <person name="Hug L.A."/>
            <person name="Sharon I."/>
            <person name="Castelle C.J."/>
            <person name="Probst A.J."/>
            <person name="Thomas B.C."/>
            <person name="Singh A."/>
            <person name="Wilkins M.J."/>
            <person name="Karaoz U."/>
            <person name="Brodie E.L."/>
            <person name="Williams K.H."/>
            <person name="Hubbard S.S."/>
            <person name="Banfield J.F."/>
        </authorList>
    </citation>
    <scope>NUCLEOTIDE SEQUENCE [LARGE SCALE GENOMIC DNA]</scope>
</reference>
<feature type="transmembrane region" description="Helical" evidence="5">
    <location>
        <begin position="9"/>
        <end position="27"/>
    </location>
</feature>
<proteinExistence type="predicted"/>
<evidence type="ECO:0000313" key="8">
    <source>
        <dbReference type="Proteomes" id="UP000177061"/>
    </source>
</evidence>
<feature type="domain" description="O-antigen ligase-related" evidence="6">
    <location>
        <begin position="206"/>
        <end position="364"/>
    </location>
</feature>
<dbReference type="Pfam" id="PF04932">
    <property type="entry name" value="Wzy_C"/>
    <property type="match status" value="1"/>
</dbReference>
<dbReference type="Proteomes" id="UP000177061">
    <property type="component" value="Unassembled WGS sequence"/>
</dbReference>
<feature type="transmembrane region" description="Helical" evidence="5">
    <location>
        <begin position="70"/>
        <end position="92"/>
    </location>
</feature>
<evidence type="ECO:0000259" key="6">
    <source>
        <dbReference type="Pfam" id="PF04932"/>
    </source>
</evidence>
<name>A0A1G2FHU0_9BACT</name>
<feature type="transmembrane region" description="Helical" evidence="5">
    <location>
        <begin position="220"/>
        <end position="238"/>
    </location>
</feature>
<feature type="transmembrane region" description="Helical" evidence="5">
    <location>
        <begin position="456"/>
        <end position="475"/>
    </location>
</feature>